<proteinExistence type="inferred from homology"/>
<keyword evidence="4" id="KW-0808">Transferase</keyword>
<dbReference type="InterPro" id="IPR005814">
    <property type="entry name" value="Aminotrans_3"/>
</dbReference>
<dbReference type="PANTHER" id="PTHR11986:SF79">
    <property type="entry name" value="ACETYLORNITHINE AMINOTRANSFERASE, MITOCHONDRIAL"/>
    <property type="match status" value="1"/>
</dbReference>
<evidence type="ECO:0008006" key="10">
    <source>
        <dbReference type="Google" id="ProtNLM"/>
    </source>
</evidence>
<dbReference type="SUPFAM" id="SSF53383">
    <property type="entry name" value="PLP-dependent transferases"/>
    <property type="match status" value="1"/>
</dbReference>
<comment type="similarity">
    <text evidence="2 6">Belongs to the class-III pyridoxal-phosphate-dependent aminotransferase family.</text>
</comment>
<evidence type="ECO:0000256" key="2">
    <source>
        <dbReference type="ARBA" id="ARBA00008954"/>
    </source>
</evidence>
<comment type="cofactor">
    <cofactor evidence="1">
        <name>pyridoxal 5'-phosphate</name>
        <dbReference type="ChEBI" id="CHEBI:597326"/>
    </cofactor>
</comment>
<dbReference type="Pfam" id="PF00202">
    <property type="entry name" value="Aminotran_3"/>
    <property type="match status" value="1"/>
</dbReference>
<evidence type="ECO:0000313" key="8">
    <source>
        <dbReference type="EMBL" id="KAF5342519.1"/>
    </source>
</evidence>
<evidence type="ECO:0000256" key="6">
    <source>
        <dbReference type="RuleBase" id="RU003560"/>
    </source>
</evidence>
<accession>A0A8H5CJJ9</accession>
<dbReference type="PANTHER" id="PTHR11986">
    <property type="entry name" value="AMINOTRANSFERASE CLASS III"/>
    <property type="match status" value="1"/>
</dbReference>
<reference evidence="8 9" key="1">
    <citation type="journal article" date="2020" name="ISME J.">
        <title>Uncovering the hidden diversity of litter-decomposition mechanisms in mushroom-forming fungi.</title>
        <authorList>
            <person name="Floudas D."/>
            <person name="Bentzer J."/>
            <person name="Ahren D."/>
            <person name="Johansson T."/>
            <person name="Persson P."/>
            <person name="Tunlid A."/>
        </authorList>
    </citation>
    <scope>NUCLEOTIDE SEQUENCE [LARGE SCALE GENOMIC DNA]</scope>
    <source>
        <strain evidence="8 9">CBS 175.51</strain>
    </source>
</reference>
<dbReference type="GO" id="GO:0008483">
    <property type="term" value="F:transaminase activity"/>
    <property type="evidence" value="ECO:0007669"/>
    <property type="project" value="UniProtKB-KW"/>
</dbReference>
<protein>
    <recommendedName>
        <fullName evidence="10">Acetylornithine aminotransferase</fullName>
    </recommendedName>
</protein>
<evidence type="ECO:0000313" key="9">
    <source>
        <dbReference type="Proteomes" id="UP000541558"/>
    </source>
</evidence>
<evidence type="ECO:0000256" key="1">
    <source>
        <dbReference type="ARBA" id="ARBA00001933"/>
    </source>
</evidence>
<feature type="region of interest" description="Disordered" evidence="7">
    <location>
        <begin position="1"/>
        <end position="27"/>
    </location>
</feature>
<dbReference type="AlphaFoldDB" id="A0A8H5CJJ9"/>
<evidence type="ECO:0000256" key="7">
    <source>
        <dbReference type="SAM" id="MobiDB-lite"/>
    </source>
</evidence>
<dbReference type="PROSITE" id="PS00600">
    <property type="entry name" value="AA_TRANSFER_CLASS_3"/>
    <property type="match status" value="1"/>
</dbReference>
<dbReference type="OrthoDB" id="10260828at2759"/>
<sequence length="503" mass="54045">MHRARIASSHLSRIGSQSLPGGLGRAQRLQKHVVSSYKKTSSLQPRTLGTMTFSTSTPRSSDAQALQDLYDSKASHVHPALGRITEGIMTKGDGTYVEYADGRRMLDFTCGIGVTNLGHAHPKISGAAAKQCMNLVHSQCSIALHEPYLRLIEGLLPIMPDPSLDTFFFWNSGSEAVEAAIKMARVVTGKQNIICMGGAYHGRTYGAMAVTKSKTVYSEGAGPLMPGVFSISFPYWHQLGVPRDTPVEDLTSACLTQLDLLLKQQTAPSDTAALIIEPVLGEGGYVPAPPAFLQGLREVCTKHNILLIIDEVQSGMGRTGDYWAIKESGVKPDILLTAKGLGNGFPISGVITRGEIAGKMKKGTMGGTYAGNAVSCAAAVEVVKRFKEDGVLENVRAREKELFAALEKLKADAEVGKWIEDVRGRGLMVGVEFTQATGVAGEKVPKDLAKRVAQRCVDKGMLILTTSVFEVIRFIPPLNVSKEDLKKGCAIFEEAVSEVVKEG</sequence>
<dbReference type="GO" id="GO:0030170">
    <property type="term" value="F:pyridoxal phosphate binding"/>
    <property type="evidence" value="ECO:0007669"/>
    <property type="project" value="InterPro"/>
</dbReference>
<dbReference type="InterPro" id="IPR049704">
    <property type="entry name" value="Aminotrans_3_PPA_site"/>
</dbReference>
<evidence type="ECO:0000256" key="3">
    <source>
        <dbReference type="ARBA" id="ARBA00022576"/>
    </source>
</evidence>
<keyword evidence="5 6" id="KW-0663">Pyridoxal phosphate</keyword>
<dbReference type="GO" id="GO:0042802">
    <property type="term" value="F:identical protein binding"/>
    <property type="evidence" value="ECO:0007669"/>
    <property type="project" value="TreeGrafter"/>
</dbReference>
<dbReference type="Gene3D" id="3.90.1150.10">
    <property type="entry name" value="Aspartate Aminotransferase, domain 1"/>
    <property type="match status" value="1"/>
</dbReference>
<comment type="caution">
    <text evidence="8">The sequence shown here is derived from an EMBL/GenBank/DDBJ whole genome shotgun (WGS) entry which is preliminary data.</text>
</comment>
<organism evidence="8 9">
    <name type="scientific">Ephemerocybe angulata</name>
    <dbReference type="NCBI Taxonomy" id="980116"/>
    <lineage>
        <taxon>Eukaryota</taxon>
        <taxon>Fungi</taxon>
        <taxon>Dikarya</taxon>
        <taxon>Basidiomycota</taxon>
        <taxon>Agaricomycotina</taxon>
        <taxon>Agaricomycetes</taxon>
        <taxon>Agaricomycetidae</taxon>
        <taxon>Agaricales</taxon>
        <taxon>Agaricineae</taxon>
        <taxon>Psathyrellaceae</taxon>
        <taxon>Ephemerocybe</taxon>
    </lineage>
</organism>
<dbReference type="InterPro" id="IPR015421">
    <property type="entry name" value="PyrdxlP-dep_Trfase_major"/>
</dbReference>
<dbReference type="CDD" id="cd00610">
    <property type="entry name" value="OAT_like"/>
    <property type="match status" value="1"/>
</dbReference>
<evidence type="ECO:0000256" key="4">
    <source>
        <dbReference type="ARBA" id="ARBA00022679"/>
    </source>
</evidence>
<feature type="compositionally biased region" description="Polar residues" evidence="7">
    <location>
        <begin position="9"/>
        <end position="19"/>
    </location>
</feature>
<dbReference type="InterPro" id="IPR015422">
    <property type="entry name" value="PyrdxlP-dep_Trfase_small"/>
</dbReference>
<dbReference type="InterPro" id="IPR015424">
    <property type="entry name" value="PyrdxlP-dep_Trfase"/>
</dbReference>
<dbReference type="EMBL" id="JAACJK010000001">
    <property type="protein sequence ID" value="KAF5342519.1"/>
    <property type="molecule type" value="Genomic_DNA"/>
</dbReference>
<dbReference type="InterPro" id="IPR050103">
    <property type="entry name" value="Class-III_PLP-dep_AT"/>
</dbReference>
<dbReference type="Proteomes" id="UP000541558">
    <property type="component" value="Unassembled WGS sequence"/>
</dbReference>
<keyword evidence="9" id="KW-1185">Reference proteome</keyword>
<name>A0A8H5CJJ9_9AGAR</name>
<evidence type="ECO:0000256" key="5">
    <source>
        <dbReference type="ARBA" id="ARBA00022898"/>
    </source>
</evidence>
<keyword evidence="3" id="KW-0032">Aminotransferase</keyword>
<dbReference type="PIRSF" id="PIRSF000521">
    <property type="entry name" value="Transaminase_4ab_Lys_Orn"/>
    <property type="match status" value="1"/>
</dbReference>
<gene>
    <name evidence="8" type="ORF">D9611_001204</name>
</gene>
<dbReference type="Gene3D" id="3.40.640.10">
    <property type="entry name" value="Type I PLP-dependent aspartate aminotransferase-like (Major domain)"/>
    <property type="match status" value="1"/>
</dbReference>
<dbReference type="FunFam" id="3.40.640.10:FF:000013">
    <property type="entry name" value="4-aminobutyrate aminotransferase"/>
    <property type="match status" value="1"/>
</dbReference>